<evidence type="ECO:0008006" key="5">
    <source>
        <dbReference type="Google" id="ProtNLM"/>
    </source>
</evidence>
<dbReference type="Ensembl" id="ENSVURT00010016359.1">
    <property type="protein sequence ID" value="ENSVURP00010014372.1"/>
    <property type="gene ID" value="ENSVURG00010010989.1"/>
</dbReference>
<evidence type="ECO:0000259" key="1">
    <source>
        <dbReference type="PROSITE" id="PS50191"/>
    </source>
</evidence>
<dbReference type="Gene3D" id="3.40.525.10">
    <property type="entry name" value="CRAL-TRIO lipid binding domain"/>
    <property type="match status" value="1"/>
</dbReference>
<dbReference type="InterPro" id="IPR036865">
    <property type="entry name" value="CRAL-TRIO_dom_sf"/>
</dbReference>
<dbReference type="Pfam" id="PF00650">
    <property type="entry name" value="CRAL_TRIO"/>
    <property type="match status" value="1"/>
</dbReference>
<dbReference type="AlphaFoldDB" id="A0A4X2KZC8"/>
<protein>
    <recommendedName>
        <fullName evidence="5">SEC14 like lipid binding 4</fullName>
    </recommendedName>
</protein>
<gene>
    <name evidence="3" type="primary">LOC114045042</name>
</gene>
<proteinExistence type="predicted"/>
<dbReference type="PROSITE" id="PS50866">
    <property type="entry name" value="GOLD"/>
    <property type="match status" value="1"/>
</dbReference>
<reference evidence="3" key="2">
    <citation type="submission" date="2025-08" db="UniProtKB">
        <authorList>
            <consortium name="Ensembl"/>
        </authorList>
    </citation>
    <scope>IDENTIFICATION</scope>
</reference>
<dbReference type="GO" id="GO:0005737">
    <property type="term" value="C:cytoplasm"/>
    <property type="evidence" value="ECO:0007669"/>
    <property type="project" value="TreeGrafter"/>
</dbReference>
<dbReference type="GeneTree" id="ENSGT00940000162471"/>
<dbReference type="SMART" id="SM00516">
    <property type="entry name" value="SEC14"/>
    <property type="match status" value="1"/>
</dbReference>
<dbReference type="Proteomes" id="UP000314987">
    <property type="component" value="Unassembled WGS sequence"/>
</dbReference>
<dbReference type="InterPro" id="IPR036598">
    <property type="entry name" value="GOLD_dom_sf"/>
</dbReference>
<evidence type="ECO:0000313" key="3">
    <source>
        <dbReference type="Ensembl" id="ENSVURP00010014372.1"/>
    </source>
</evidence>
<evidence type="ECO:0000259" key="2">
    <source>
        <dbReference type="PROSITE" id="PS50866"/>
    </source>
</evidence>
<dbReference type="PANTHER" id="PTHR23324">
    <property type="entry name" value="SEC14 RELATED PROTEIN"/>
    <property type="match status" value="1"/>
</dbReference>
<dbReference type="PANTHER" id="PTHR23324:SF42">
    <property type="entry name" value="SEC14-LIKE PROTEIN 4"/>
    <property type="match status" value="1"/>
</dbReference>
<dbReference type="SUPFAM" id="SSF101576">
    <property type="entry name" value="Supernatant protein factor (SPF), C-terminal domain"/>
    <property type="match status" value="1"/>
</dbReference>
<dbReference type="InterPro" id="IPR009038">
    <property type="entry name" value="GOLD_dom"/>
</dbReference>
<feature type="domain" description="GOLD" evidence="2">
    <location>
        <begin position="248"/>
        <end position="356"/>
    </location>
</feature>
<accession>A0A4X2KZC8</accession>
<name>A0A4X2KZC8_VOMUR</name>
<dbReference type="PROSITE" id="PS50191">
    <property type="entry name" value="CRAL_TRIO"/>
    <property type="match status" value="1"/>
</dbReference>
<dbReference type="InterPro" id="IPR051064">
    <property type="entry name" value="SEC14/CRAL-TRIO_domain"/>
</dbReference>
<feature type="domain" description="CRAL-TRIO" evidence="1">
    <location>
        <begin position="60"/>
        <end position="241"/>
    </location>
</feature>
<reference evidence="3" key="3">
    <citation type="submission" date="2025-09" db="UniProtKB">
        <authorList>
            <consortium name="Ensembl"/>
        </authorList>
    </citation>
    <scope>IDENTIFICATION</scope>
</reference>
<dbReference type="OMA" id="YDHEGCP"/>
<dbReference type="Gene3D" id="2.60.120.680">
    <property type="entry name" value="GOLD domain"/>
    <property type="match status" value="1"/>
</dbReference>
<dbReference type="CDD" id="cd00170">
    <property type="entry name" value="SEC14"/>
    <property type="match status" value="1"/>
</dbReference>
<dbReference type="STRING" id="29139.ENSVURP00010014372"/>
<dbReference type="SUPFAM" id="SSF52087">
    <property type="entry name" value="CRAL/TRIO domain"/>
    <property type="match status" value="1"/>
</dbReference>
<organism evidence="3 4">
    <name type="scientific">Vombatus ursinus</name>
    <name type="common">Common wombat</name>
    <dbReference type="NCBI Taxonomy" id="29139"/>
    <lineage>
        <taxon>Eukaryota</taxon>
        <taxon>Metazoa</taxon>
        <taxon>Chordata</taxon>
        <taxon>Craniata</taxon>
        <taxon>Vertebrata</taxon>
        <taxon>Euteleostomi</taxon>
        <taxon>Mammalia</taxon>
        <taxon>Metatheria</taxon>
        <taxon>Diprotodontia</taxon>
        <taxon>Vombatidae</taxon>
        <taxon>Vombatus</taxon>
    </lineage>
</organism>
<reference evidence="4" key="1">
    <citation type="submission" date="2018-12" db="EMBL/GenBank/DDBJ databases">
        <authorList>
            <person name="Yazar S."/>
        </authorList>
    </citation>
    <scope>NUCLEOTIDE SEQUENCE [LARGE SCALE GENOMIC DNA]</scope>
</reference>
<evidence type="ECO:0000313" key="4">
    <source>
        <dbReference type="Proteomes" id="UP000314987"/>
    </source>
</evidence>
<dbReference type="InterPro" id="IPR001251">
    <property type="entry name" value="CRAL-TRIO_dom"/>
</dbReference>
<keyword evidence="4" id="KW-1185">Reference proteome</keyword>
<sequence length="370" mass="42277">MSGLGDLDPVVSLQFRKNVQEVLVDVPNPDDYFLLRWLRGEGHMVFQKEEDLDNIMNWQPSEVLQLYDTGGLSGYGREGCPVWLDTTGCLDPKGLLLSSSKSAMVKKRIQILALLLRECELQSEKLGKKIETFIMIFDLECLGLKHFWKPATEIYQEFFSILENNFPKTVKYLIVVKAPKLFPVAYNLVKAFISEETRKKIVKLISPDQLPAEYGGTLTDPDGNPKYLTKIKYGGVVPKKYYLQNQMKMQYEHTVSVNRGSSHQVETEILFPGCVLRWQFMLDGSDIGVGIYLKTKTGEQQRAKEMIEVLPTQKYNCHLVPEDGTLTCTEPGVYVLRFDNTYSLVHPKKVSYTVEVLLPDKAFEEKIQKL</sequence>